<reference evidence="3" key="1">
    <citation type="submission" date="2020-05" db="EMBL/GenBank/DDBJ databases">
        <title>Genomic Encyclopedia of Type Strains, Phase IV (KMG-V): Genome sequencing to study the core and pangenomes of soil and plant-associated prokaryotes.</title>
        <authorList>
            <person name="Whitman W."/>
        </authorList>
    </citation>
    <scope>NUCLEOTIDE SEQUENCE</scope>
    <source>
        <strain evidence="3">16F</strain>
    </source>
</reference>
<dbReference type="EMBL" id="JABSNO010000002">
    <property type="protein sequence ID" value="NRS91416.1"/>
    <property type="molecule type" value="Genomic_DNA"/>
</dbReference>
<dbReference type="Proteomes" id="UP000610746">
    <property type="component" value="Unassembled WGS sequence"/>
</dbReference>
<name>A0A8J8G5G7_9FLAO</name>
<dbReference type="InterPro" id="IPR011234">
    <property type="entry name" value="Fumarylacetoacetase-like_C"/>
</dbReference>
<evidence type="ECO:0000313" key="4">
    <source>
        <dbReference type="Proteomes" id="UP000610746"/>
    </source>
</evidence>
<evidence type="ECO:0000313" key="3">
    <source>
        <dbReference type="EMBL" id="NRS91416.1"/>
    </source>
</evidence>
<dbReference type="GO" id="GO:0046872">
    <property type="term" value="F:metal ion binding"/>
    <property type="evidence" value="ECO:0007669"/>
    <property type="project" value="UniProtKB-KW"/>
</dbReference>
<organism evidence="3 4">
    <name type="scientific">Frigoriflavimonas asaccharolytica</name>
    <dbReference type="NCBI Taxonomy" id="2735899"/>
    <lineage>
        <taxon>Bacteria</taxon>
        <taxon>Pseudomonadati</taxon>
        <taxon>Bacteroidota</taxon>
        <taxon>Flavobacteriia</taxon>
        <taxon>Flavobacteriales</taxon>
        <taxon>Weeksellaceae</taxon>
        <taxon>Frigoriflavimonas</taxon>
    </lineage>
</organism>
<evidence type="ECO:0000256" key="1">
    <source>
        <dbReference type="ARBA" id="ARBA00022723"/>
    </source>
</evidence>
<dbReference type="Gene3D" id="3.90.850.10">
    <property type="entry name" value="Fumarylacetoacetase-like, C-terminal domain"/>
    <property type="match status" value="1"/>
</dbReference>
<keyword evidence="4" id="KW-1185">Reference proteome</keyword>
<dbReference type="SUPFAM" id="SSF56529">
    <property type="entry name" value="FAH"/>
    <property type="match status" value="1"/>
</dbReference>
<dbReference type="PANTHER" id="PTHR11820:SF7">
    <property type="entry name" value="ACYLPYRUVASE FAHD1, MITOCHONDRIAL"/>
    <property type="match status" value="1"/>
</dbReference>
<keyword evidence="1" id="KW-0479">Metal-binding</keyword>
<dbReference type="RefSeq" id="WP_173778043.1">
    <property type="nucleotide sequence ID" value="NZ_JABSNO010000002.1"/>
</dbReference>
<gene>
    <name evidence="3" type="ORF">HNQ03_000482</name>
</gene>
<dbReference type="Pfam" id="PF01557">
    <property type="entry name" value="FAA_hydrolase"/>
    <property type="match status" value="1"/>
</dbReference>
<feature type="domain" description="Fumarylacetoacetase-like C-terminal" evidence="2">
    <location>
        <begin position="2"/>
        <end position="199"/>
    </location>
</feature>
<evidence type="ECO:0000259" key="2">
    <source>
        <dbReference type="Pfam" id="PF01557"/>
    </source>
</evidence>
<comment type="caution">
    <text evidence="3">The sequence shown here is derived from an EMBL/GenBank/DDBJ whole genome shotgun (WGS) entry which is preliminary data.</text>
</comment>
<sequence length="202" mass="23049">MKFICIGRNYAEHALELGNEIPESPVIFMKPDTALFRNGNQYYIPEFTQDLHYEIEIVVKIMKNGKYILERNAHKHYEEIALGIDFTARDLQSDLKKKGLPWELSKAFDGSAVVSEFFPKENFDLNNLNFSLLKNGEKVQDGNSSQMMHSADQIIAFVSQYFTLKKGDIIFTGTPKGVGKADSEDVLTAFLEDKEVLRLKMN</sequence>
<accession>A0A8J8G5G7</accession>
<protein>
    <submittedName>
        <fullName evidence="3">2-keto-4-pentenoate hydratase/2-oxohepta-3-ene-1,7-dioic acid hydratase in catechol pathway</fullName>
    </submittedName>
</protein>
<proteinExistence type="predicted"/>
<dbReference type="PANTHER" id="PTHR11820">
    <property type="entry name" value="ACYLPYRUVASE"/>
    <property type="match status" value="1"/>
</dbReference>
<dbReference type="InterPro" id="IPR036663">
    <property type="entry name" value="Fumarylacetoacetase_C_sf"/>
</dbReference>
<dbReference type="GO" id="GO:0018773">
    <property type="term" value="F:acetylpyruvate hydrolase activity"/>
    <property type="evidence" value="ECO:0007669"/>
    <property type="project" value="TreeGrafter"/>
</dbReference>
<dbReference type="AlphaFoldDB" id="A0A8J8G5G7"/>